<dbReference type="EMBL" id="RSCE01000003">
    <property type="protein sequence ID" value="RSH84970.1"/>
    <property type="molecule type" value="Genomic_DNA"/>
</dbReference>
<gene>
    <name evidence="3" type="ORF">EHS24_006541</name>
</gene>
<name>A0A427Y1P6_9TREE</name>
<dbReference type="AlphaFoldDB" id="A0A427Y1P6"/>
<dbReference type="InterPro" id="IPR029154">
    <property type="entry name" value="HIBADH-like_NADP-bd"/>
</dbReference>
<accession>A0A427Y1P6</accession>
<dbReference type="STRING" id="105984.A0A427Y1P6"/>
<dbReference type="RefSeq" id="XP_028478418.1">
    <property type="nucleotide sequence ID" value="XM_028621966.1"/>
</dbReference>
<dbReference type="Proteomes" id="UP000279236">
    <property type="component" value="Unassembled WGS sequence"/>
</dbReference>
<dbReference type="SUPFAM" id="SSF51735">
    <property type="entry name" value="NAD(P)-binding Rossmann-fold domains"/>
    <property type="match status" value="1"/>
</dbReference>
<dbReference type="Pfam" id="PF03446">
    <property type="entry name" value="NAD_binding_2"/>
    <property type="match status" value="1"/>
</dbReference>
<dbReference type="Gene3D" id="3.40.50.720">
    <property type="entry name" value="NAD(P)-binding Rossmann-like Domain"/>
    <property type="match status" value="1"/>
</dbReference>
<dbReference type="GeneID" id="39591084"/>
<evidence type="ECO:0000313" key="4">
    <source>
        <dbReference type="Proteomes" id="UP000279236"/>
    </source>
</evidence>
<dbReference type="OrthoDB" id="435038at2759"/>
<dbReference type="SUPFAM" id="SSF48179">
    <property type="entry name" value="6-phosphogluconate dehydrogenase C-terminal domain-like"/>
    <property type="match status" value="2"/>
</dbReference>
<comment type="caution">
    <text evidence="3">The sequence shown here is derived from an EMBL/GenBank/DDBJ whole genome shotgun (WGS) entry which is preliminary data.</text>
</comment>
<keyword evidence="4" id="KW-1185">Reference proteome</keyword>
<evidence type="ECO:0000259" key="2">
    <source>
        <dbReference type="Pfam" id="PF14833"/>
    </source>
</evidence>
<dbReference type="PANTHER" id="PTHR43060">
    <property type="entry name" value="3-HYDROXYISOBUTYRATE DEHYDROGENASE-LIKE 1, MITOCHONDRIAL-RELATED"/>
    <property type="match status" value="1"/>
</dbReference>
<feature type="domain" description="3-hydroxyisobutyrate dehydrogenase-like NAD-binding" evidence="2">
    <location>
        <begin position="387"/>
        <end position="508"/>
    </location>
</feature>
<evidence type="ECO:0000259" key="1">
    <source>
        <dbReference type="Pfam" id="PF03446"/>
    </source>
</evidence>
<feature type="domain" description="6-phosphogluconate dehydrogenase NADP-binding" evidence="1">
    <location>
        <begin position="220"/>
        <end position="366"/>
    </location>
</feature>
<dbReference type="Pfam" id="PF14833">
    <property type="entry name" value="NAD_binding_11"/>
    <property type="match status" value="1"/>
</dbReference>
<dbReference type="GO" id="GO:0050661">
    <property type="term" value="F:NADP binding"/>
    <property type="evidence" value="ECO:0007669"/>
    <property type="project" value="InterPro"/>
</dbReference>
<reference evidence="3 4" key="1">
    <citation type="submission" date="2018-11" db="EMBL/GenBank/DDBJ databases">
        <title>Genome sequence of Apiotrichum porosum DSM 27194.</title>
        <authorList>
            <person name="Aliyu H."/>
            <person name="Gorte O."/>
            <person name="Ochsenreither K."/>
        </authorList>
    </citation>
    <scope>NUCLEOTIDE SEQUENCE [LARGE SCALE GENOMIC DNA]</scope>
    <source>
        <strain evidence="3 4">DSM 27194</strain>
    </source>
</reference>
<evidence type="ECO:0000313" key="3">
    <source>
        <dbReference type="EMBL" id="RSH84970.1"/>
    </source>
</evidence>
<sequence>MELNKYIDSLKGVYNVVYASKPALATSDKPTLLVGDTTYAGTAAAAASLTGEILLVVPLLAAEVGPRAACSGVLGLPSRSALVENGVAYLGSDVLAAAKYRLVENALCATQTAIAAETSALATAMGVPRQLSHQALSGAAGSSWSFREYAPWMMKIANTLPLAPTFADAKNALAFQTFEQATRLADPAGSSAQCALLWDRSENPGDPKPTPLPTPSKSGKVGFIGLGAMGYGMNDFNVVGYDAWEPSLKRYEADGGAVAPTPAGCADGADVLVLMVVNVDQAKEVLFDKGAAKALGPNAVVILTITTSPTAAAALETQLTQLRPDVHVIDAPVSGGTPRAASGDLTILCAGLETAGPNASKALSVLQAMSGTQGKPENLVLIPGGAGKGAAVKTLNQILAGTHISSSAEAMAFAARLGLPLRDVRELLLTGTAQSWMMFHRGKSMLDGLLQPPTSMVSIFVKDMGIVVHEARACGVPVPLAALVHQQFVLGKAQGWGSDDDSSIVRLWAASGINVVTE</sequence>
<dbReference type="InterPro" id="IPR036291">
    <property type="entry name" value="NAD(P)-bd_dom_sf"/>
</dbReference>
<proteinExistence type="predicted"/>
<dbReference type="InterPro" id="IPR006115">
    <property type="entry name" value="6PGDH_NADP-bd"/>
</dbReference>
<dbReference type="InterPro" id="IPR008927">
    <property type="entry name" value="6-PGluconate_DH-like_C_sf"/>
</dbReference>
<dbReference type="Gene3D" id="1.10.1040.10">
    <property type="entry name" value="N-(1-d-carboxylethyl)-l-norvaline Dehydrogenase, domain 2"/>
    <property type="match status" value="2"/>
</dbReference>
<protein>
    <submittedName>
        <fullName evidence="3">Uncharacterized protein</fullName>
    </submittedName>
</protein>
<dbReference type="InterPro" id="IPR013328">
    <property type="entry name" value="6PGD_dom2"/>
</dbReference>
<dbReference type="GO" id="GO:0051287">
    <property type="term" value="F:NAD binding"/>
    <property type="evidence" value="ECO:0007669"/>
    <property type="project" value="InterPro"/>
</dbReference>
<dbReference type="PANTHER" id="PTHR43060:SF17">
    <property type="entry name" value="L-THREONATE DEHYDROGENASE"/>
    <property type="match status" value="1"/>
</dbReference>
<organism evidence="3 4">
    <name type="scientific">Apiotrichum porosum</name>
    <dbReference type="NCBI Taxonomy" id="105984"/>
    <lineage>
        <taxon>Eukaryota</taxon>
        <taxon>Fungi</taxon>
        <taxon>Dikarya</taxon>
        <taxon>Basidiomycota</taxon>
        <taxon>Agaricomycotina</taxon>
        <taxon>Tremellomycetes</taxon>
        <taxon>Trichosporonales</taxon>
        <taxon>Trichosporonaceae</taxon>
        <taxon>Apiotrichum</taxon>
    </lineage>
</organism>